<comment type="caution">
    <text evidence="10">The sequence shown here is derived from an EMBL/GenBank/DDBJ whole genome shotgun (WGS) entry which is preliminary data.</text>
</comment>
<feature type="transmembrane region" description="Helical" evidence="9">
    <location>
        <begin position="188"/>
        <end position="209"/>
    </location>
</feature>
<reference evidence="10" key="1">
    <citation type="submission" date="2018-10" db="EMBL/GenBank/DDBJ databases">
        <title>Iterative Subtractive Binning of Freshwater Chronoseries Metagenomes Recovers Nearly Complete Genomes from over Four Hundred Novel Species.</title>
        <authorList>
            <person name="Rodriguez-R L.M."/>
            <person name="Tsementzi D."/>
            <person name="Luo C."/>
            <person name="Konstantinidis K.T."/>
        </authorList>
    </citation>
    <scope>NUCLEOTIDE SEQUENCE</scope>
    <source>
        <strain evidence="10">WB8_2A_004</strain>
    </source>
</reference>
<evidence type="ECO:0000256" key="4">
    <source>
        <dbReference type="ARBA" id="ARBA00022692"/>
    </source>
</evidence>
<evidence type="ECO:0000256" key="3">
    <source>
        <dbReference type="ARBA" id="ARBA00022475"/>
    </source>
</evidence>
<comment type="similarity">
    <text evidence="8">Belongs to the binding-protein-dependent transport system permease family. LivHM subfamily.</text>
</comment>
<evidence type="ECO:0000256" key="2">
    <source>
        <dbReference type="ARBA" id="ARBA00022448"/>
    </source>
</evidence>
<feature type="transmembrane region" description="Helical" evidence="9">
    <location>
        <begin position="18"/>
        <end position="40"/>
    </location>
</feature>
<dbReference type="CDD" id="cd06582">
    <property type="entry name" value="TM_PBP1_LivH_like"/>
    <property type="match status" value="1"/>
</dbReference>
<dbReference type="PANTHER" id="PTHR11795:SF445">
    <property type="entry name" value="AMINO ACID ABC TRANSPORTER PERMEASE PROTEIN"/>
    <property type="match status" value="1"/>
</dbReference>
<organism evidence="10 11">
    <name type="scientific">Candidatus Fonsibacter lacus</name>
    <dbReference type="NCBI Taxonomy" id="2576439"/>
    <lineage>
        <taxon>Bacteria</taxon>
        <taxon>Pseudomonadati</taxon>
        <taxon>Pseudomonadota</taxon>
        <taxon>Alphaproteobacteria</taxon>
        <taxon>Candidatus Pelagibacterales</taxon>
        <taxon>Candidatus Pelagibacterales incertae sedis</taxon>
        <taxon>Candidatus Fonsibacter</taxon>
    </lineage>
</organism>
<evidence type="ECO:0000313" key="10">
    <source>
        <dbReference type="EMBL" id="NCU53445.1"/>
    </source>
</evidence>
<keyword evidence="2" id="KW-0813">Transport</keyword>
<gene>
    <name evidence="10" type="ORF">EBX74_04040</name>
</gene>
<keyword evidence="6 9" id="KW-1133">Transmembrane helix</keyword>
<name>A0A966HS43_9PROT</name>
<keyword evidence="7 9" id="KW-0472">Membrane</keyword>
<dbReference type="AlphaFoldDB" id="A0A966HS43"/>
<keyword evidence="4 9" id="KW-0812">Transmembrane</keyword>
<dbReference type="GO" id="GO:0022857">
    <property type="term" value="F:transmembrane transporter activity"/>
    <property type="evidence" value="ECO:0007669"/>
    <property type="project" value="InterPro"/>
</dbReference>
<keyword evidence="3" id="KW-1003">Cell membrane</keyword>
<dbReference type="Pfam" id="PF02653">
    <property type="entry name" value="BPD_transp_2"/>
    <property type="match status" value="1"/>
</dbReference>
<dbReference type="EMBL" id="RGOB01000143">
    <property type="protein sequence ID" value="NCU53445.1"/>
    <property type="molecule type" value="Genomic_DNA"/>
</dbReference>
<dbReference type="InterPro" id="IPR001851">
    <property type="entry name" value="ABC_transp_permease"/>
</dbReference>
<dbReference type="Proteomes" id="UP000747791">
    <property type="component" value="Unassembled WGS sequence"/>
</dbReference>
<evidence type="ECO:0000256" key="8">
    <source>
        <dbReference type="ARBA" id="ARBA00037998"/>
    </source>
</evidence>
<sequence>LGIATHYFIIRKILNSTMLVQICATFGLAVAIRALAQFFFTPDFRTIKNPIIQGKFEIAGIFIGQPQLYASLVCLIAFILLYLFVTKTETGTALQATAQDRQAAEILGIPSNKMFALGWAIGLSCVAVAGSMLSNFYYVFPDVGVNFSLFAFVAVALGGFGSITGSLIAGIIIGIVESVGGLLIDPSFKLLYVFAVYLFVVIARPQGIFGRY</sequence>
<feature type="transmembrane region" description="Helical" evidence="9">
    <location>
        <begin position="150"/>
        <end position="176"/>
    </location>
</feature>
<comment type="subcellular location">
    <subcellularLocation>
        <location evidence="1">Cell membrane</location>
        <topology evidence="1">Multi-pass membrane protein</topology>
    </subcellularLocation>
</comment>
<evidence type="ECO:0000256" key="9">
    <source>
        <dbReference type="SAM" id="Phobius"/>
    </source>
</evidence>
<dbReference type="GO" id="GO:0005886">
    <property type="term" value="C:plasma membrane"/>
    <property type="evidence" value="ECO:0007669"/>
    <property type="project" value="UniProtKB-SubCell"/>
</dbReference>
<protein>
    <submittedName>
        <fullName evidence="10">Branched-chain amino acid ABC transporter permease</fullName>
    </submittedName>
</protein>
<feature type="transmembrane region" description="Helical" evidence="9">
    <location>
        <begin position="116"/>
        <end position="138"/>
    </location>
</feature>
<dbReference type="GO" id="GO:0006865">
    <property type="term" value="P:amino acid transport"/>
    <property type="evidence" value="ECO:0007669"/>
    <property type="project" value="UniProtKB-KW"/>
</dbReference>
<feature type="transmembrane region" description="Helical" evidence="9">
    <location>
        <begin position="68"/>
        <end position="85"/>
    </location>
</feature>
<evidence type="ECO:0000313" key="11">
    <source>
        <dbReference type="Proteomes" id="UP000747791"/>
    </source>
</evidence>
<accession>A0A966HS43</accession>
<evidence type="ECO:0000256" key="1">
    <source>
        <dbReference type="ARBA" id="ARBA00004651"/>
    </source>
</evidence>
<feature type="non-terminal residue" evidence="10">
    <location>
        <position position="1"/>
    </location>
</feature>
<proteinExistence type="inferred from homology"/>
<dbReference type="InterPro" id="IPR052157">
    <property type="entry name" value="BCAA_transport_permease"/>
</dbReference>
<keyword evidence="5" id="KW-0029">Amino-acid transport</keyword>
<evidence type="ECO:0000256" key="7">
    <source>
        <dbReference type="ARBA" id="ARBA00023136"/>
    </source>
</evidence>
<evidence type="ECO:0000256" key="6">
    <source>
        <dbReference type="ARBA" id="ARBA00022989"/>
    </source>
</evidence>
<dbReference type="PANTHER" id="PTHR11795">
    <property type="entry name" value="BRANCHED-CHAIN AMINO ACID TRANSPORT SYSTEM PERMEASE PROTEIN LIVH"/>
    <property type="match status" value="1"/>
</dbReference>
<evidence type="ECO:0000256" key="5">
    <source>
        <dbReference type="ARBA" id="ARBA00022970"/>
    </source>
</evidence>